<feature type="repeat" description="TPR" evidence="3">
    <location>
        <begin position="552"/>
        <end position="585"/>
    </location>
</feature>
<evidence type="ECO:0000256" key="1">
    <source>
        <dbReference type="ARBA" id="ARBA00022737"/>
    </source>
</evidence>
<dbReference type="Gene3D" id="1.25.40.10">
    <property type="entry name" value="Tetratricopeptide repeat domain"/>
    <property type="match status" value="3"/>
</dbReference>
<evidence type="ECO:0000313" key="6">
    <source>
        <dbReference type="Proteomes" id="UP000011021"/>
    </source>
</evidence>
<evidence type="ECO:0000256" key="3">
    <source>
        <dbReference type="PROSITE-ProRule" id="PRU00339"/>
    </source>
</evidence>
<evidence type="ECO:0000256" key="4">
    <source>
        <dbReference type="SAM" id="MobiDB-lite"/>
    </source>
</evidence>
<dbReference type="SMART" id="SM00028">
    <property type="entry name" value="TPR"/>
    <property type="match status" value="7"/>
</dbReference>
<gene>
    <name evidence="5" type="ORF">HMPREF0551_2505</name>
</gene>
<dbReference type="STRING" id="887898.HMPREF0551_2505"/>
<dbReference type="AlphaFoldDB" id="E7S0P0"/>
<proteinExistence type="predicted"/>
<dbReference type="PANTHER" id="PTHR45586">
    <property type="entry name" value="TPR REPEAT-CONTAINING PROTEIN PA4667"/>
    <property type="match status" value="1"/>
</dbReference>
<dbReference type="SUPFAM" id="SSF48452">
    <property type="entry name" value="TPR-like"/>
    <property type="match status" value="2"/>
</dbReference>
<feature type="compositionally biased region" description="Polar residues" evidence="4">
    <location>
        <begin position="27"/>
        <end position="67"/>
    </location>
</feature>
<dbReference type="RefSeq" id="WP_005674964.1">
    <property type="nucleotide sequence ID" value="NZ_GL636062.1"/>
</dbReference>
<evidence type="ECO:0000256" key="2">
    <source>
        <dbReference type="ARBA" id="ARBA00022803"/>
    </source>
</evidence>
<comment type="caution">
    <text evidence="5">The sequence shown here is derived from an EMBL/GenBank/DDBJ whole genome shotgun (WGS) entry which is preliminary data.</text>
</comment>
<keyword evidence="1" id="KW-0677">Repeat</keyword>
<dbReference type="Proteomes" id="UP000011021">
    <property type="component" value="Unassembled WGS sequence"/>
</dbReference>
<dbReference type="eggNOG" id="COG0457">
    <property type="taxonomic scope" value="Bacteria"/>
</dbReference>
<dbReference type="InterPro" id="IPR011990">
    <property type="entry name" value="TPR-like_helical_dom_sf"/>
</dbReference>
<feature type="region of interest" description="Disordered" evidence="4">
    <location>
        <begin position="1"/>
        <end position="85"/>
    </location>
</feature>
<dbReference type="PANTHER" id="PTHR45586:SF1">
    <property type="entry name" value="LIPOPOLYSACCHARIDE ASSEMBLY PROTEIN B"/>
    <property type="match status" value="1"/>
</dbReference>
<dbReference type="Pfam" id="PF14559">
    <property type="entry name" value="TPR_19"/>
    <property type="match status" value="1"/>
</dbReference>
<sequence length="634" mass="69767">MQRLPAIGQRGRHPPHVTAKAAPDSQAPHSPTEPGNQATGNSPSPGSLATQEQATGGAQPSDDTNTVVAPDAESDTGSALSGTYRPANLPELALTPPLIYEILAAEIALQREQPGAAYATYHSLAAQTGDARLARRATEIAIVTGSLSDALDSARLWVRLDPTYPNARKALDTLLLANGRVTEVEPALTRQLTQARQAGTLDTAYPQLQEKLLNLPDRRAAWALAQRLSASDLDNIQARLMRARLAHEAGQQQAATDEALAAQQLAPDNIEAVLASVQLLQSRPGGRQRAAVLLGNYLQKHPDDLRALKAQGLLQIASEQNDAAIATLSRVQSLEPDNPATLYTLAQLHHQKHDYARATEALQRYVALPEDIERDNGNAFLFLSEIAQKQNDQAGAIQWLERVPTNSRVHFEAQLTRASLLARQSRPEAGLAALSSLKPRNLRETQLQTVTRAQILREAGRYQAAFDVLDRAIRQRKDDKDTIDLLYDRAIAAEKVGRLDVLEKDLRRLIKLRPDDGNAYNALGYTLADHNQRLLEALTLIEKANQLNPGDPHIQDSLGWVYFRLGRTQDALDVFRALWQKSPDTEVGTHYGEVLWHAGQQDGARDIWRQCRQQDPNNELLRDTLKRLGVTLQP</sequence>
<dbReference type="Pfam" id="PF13432">
    <property type="entry name" value="TPR_16"/>
    <property type="match status" value="1"/>
</dbReference>
<dbReference type="HOGENOM" id="CLU_007251_4_0_4"/>
<keyword evidence="2 3" id="KW-0802">TPR repeat</keyword>
<dbReference type="PROSITE" id="PS50005">
    <property type="entry name" value="TPR"/>
    <property type="match status" value="1"/>
</dbReference>
<accession>E7S0P0</accession>
<dbReference type="InterPro" id="IPR051012">
    <property type="entry name" value="CellSynth/LPSAsmb/PSIAsmb"/>
</dbReference>
<dbReference type="EMBL" id="AEQP01000023">
    <property type="protein sequence ID" value="EFV93814.1"/>
    <property type="molecule type" value="Genomic_DNA"/>
</dbReference>
<dbReference type="Pfam" id="PF13174">
    <property type="entry name" value="TPR_6"/>
    <property type="match status" value="1"/>
</dbReference>
<name>E7S0P0_9BURK</name>
<protein>
    <submittedName>
        <fullName evidence="5">Tetratricopeptide repeat protein</fullName>
    </submittedName>
</protein>
<reference evidence="5 6" key="1">
    <citation type="submission" date="2010-12" db="EMBL/GenBank/DDBJ databases">
        <authorList>
            <person name="Muzny D."/>
            <person name="Qin X."/>
            <person name="Deng J."/>
            <person name="Jiang H."/>
            <person name="Liu Y."/>
            <person name="Qu J."/>
            <person name="Song X.-Z."/>
            <person name="Zhang L."/>
            <person name="Thornton R."/>
            <person name="Coyle M."/>
            <person name="Francisco L."/>
            <person name="Jackson L."/>
            <person name="Javaid M."/>
            <person name="Korchina V."/>
            <person name="Kovar C."/>
            <person name="Mata R."/>
            <person name="Mathew T."/>
            <person name="Ngo R."/>
            <person name="Nguyen L."/>
            <person name="Nguyen N."/>
            <person name="Okwuonu G."/>
            <person name="Ongeri F."/>
            <person name="Pham C."/>
            <person name="Simmons D."/>
            <person name="Wilczek-Boney K."/>
            <person name="Hale W."/>
            <person name="Jakkamsetti A."/>
            <person name="Pham P."/>
            <person name="Ruth R."/>
            <person name="San Lucas F."/>
            <person name="Warren J."/>
            <person name="Zhang J."/>
            <person name="Zhao Z."/>
            <person name="Zhou C."/>
            <person name="Zhu D."/>
            <person name="Lee S."/>
            <person name="Bess C."/>
            <person name="Blankenburg K."/>
            <person name="Forbes L."/>
            <person name="Fu Q."/>
            <person name="Gubbala S."/>
            <person name="Hirani K."/>
            <person name="Jayaseelan J.C."/>
            <person name="Lara F."/>
            <person name="Munidasa M."/>
            <person name="Palculict T."/>
            <person name="Patil S."/>
            <person name="Pu L.-L."/>
            <person name="Saada N."/>
            <person name="Tang L."/>
            <person name="Weissenberger G."/>
            <person name="Zhu Y."/>
            <person name="Hemphill L."/>
            <person name="Shang Y."/>
            <person name="Youmans B."/>
            <person name="Ayvaz T."/>
            <person name="Ross M."/>
            <person name="Santibanez J."/>
            <person name="Aqrawi P."/>
            <person name="Gross S."/>
            <person name="Joshi V."/>
            <person name="Fowler G."/>
            <person name="Nazareth L."/>
            <person name="Reid J."/>
            <person name="Worley K."/>
            <person name="Petrosino J."/>
            <person name="Highlander S."/>
            <person name="Gibbs R."/>
        </authorList>
    </citation>
    <scope>NUCLEOTIDE SEQUENCE [LARGE SCALE GENOMIC DNA]</scope>
    <source>
        <strain evidence="5 6">ATCC 51599</strain>
    </source>
</reference>
<evidence type="ECO:0000313" key="5">
    <source>
        <dbReference type="EMBL" id="EFV93814.1"/>
    </source>
</evidence>
<keyword evidence="6" id="KW-1185">Reference proteome</keyword>
<organism evidence="5 6">
    <name type="scientific">Lautropia mirabilis ATCC 51599</name>
    <dbReference type="NCBI Taxonomy" id="887898"/>
    <lineage>
        <taxon>Bacteria</taxon>
        <taxon>Pseudomonadati</taxon>
        <taxon>Pseudomonadota</taxon>
        <taxon>Betaproteobacteria</taxon>
        <taxon>Burkholderiales</taxon>
        <taxon>Burkholderiaceae</taxon>
        <taxon>Lautropia</taxon>
    </lineage>
</organism>
<dbReference type="InterPro" id="IPR019734">
    <property type="entry name" value="TPR_rpt"/>
</dbReference>